<organism evidence="2 3">
    <name type="scientific">Cymbomonas tetramitiformis</name>
    <dbReference type="NCBI Taxonomy" id="36881"/>
    <lineage>
        <taxon>Eukaryota</taxon>
        <taxon>Viridiplantae</taxon>
        <taxon>Chlorophyta</taxon>
        <taxon>Pyramimonadophyceae</taxon>
        <taxon>Pyramimonadales</taxon>
        <taxon>Pyramimonadaceae</taxon>
        <taxon>Cymbomonas</taxon>
    </lineage>
</organism>
<evidence type="ECO:0000313" key="2">
    <source>
        <dbReference type="EMBL" id="KAK3259830.1"/>
    </source>
</evidence>
<dbReference type="GO" id="GO:0009245">
    <property type="term" value="P:lipid A biosynthetic process"/>
    <property type="evidence" value="ECO:0007669"/>
    <property type="project" value="InterPro"/>
</dbReference>
<dbReference type="AlphaFoldDB" id="A0AAE0FI14"/>
<dbReference type="EMBL" id="LGRX02018438">
    <property type="protein sequence ID" value="KAK3259830.1"/>
    <property type="molecule type" value="Genomic_DNA"/>
</dbReference>
<comment type="caution">
    <text evidence="2">The sequence shown here is derived from an EMBL/GenBank/DDBJ whole genome shotgun (WGS) entry which is preliminary data.</text>
</comment>
<reference evidence="2 3" key="1">
    <citation type="journal article" date="2015" name="Genome Biol. Evol.">
        <title>Comparative Genomics of a Bacterivorous Green Alga Reveals Evolutionary Causalities and Consequences of Phago-Mixotrophic Mode of Nutrition.</title>
        <authorList>
            <person name="Burns J.A."/>
            <person name="Paasch A."/>
            <person name="Narechania A."/>
            <person name="Kim E."/>
        </authorList>
    </citation>
    <scope>NUCLEOTIDE SEQUENCE [LARGE SCALE GENOMIC DNA]</scope>
    <source>
        <strain evidence="2 3">PLY_AMNH</strain>
    </source>
</reference>
<feature type="region of interest" description="Disordered" evidence="1">
    <location>
        <begin position="261"/>
        <end position="304"/>
    </location>
</feature>
<evidence type="ECO:0008006" key="4">
    <source>
        <dbReference type="Google" id="ProtNLM"/>
    </source>
</evidence>
<keyword evidence="3" id="KW-1185">Reference proteome</keyword>
<gene>
    <name evidence="2" type="ORF">CYMTET_31184</name>
</gene>
<proteinExistence type="predicted"/>
<dbReference type="InterPro" id="IPR003835">
    <property type="entry name" value="Glyco_trans_19"/>
</dbReference>
<dbReference type="GO" id="GO:0016020">
    <property type="term" value="C:membrane"/>
    <property type="evidence" value="ECO:0007669"/>
    <property type="project" value="GOC"/>
</dbReference>
<dbReference type="Proteomes" id="UP001190700">
    <property type="component" value="Unassembled WGS sequence"/>
</dbReference>
<dbReference type="GO" id="GO:0005543">
    <property type="term" value="F:phospholipid binding"/>
    <property type="evidence" value="ECO:0007669"/>
    <property type="project" value="TreeGrafter"/>
</dbReference>
<evidence type="ECO:0000313" key="3">
    <source>
        <dbReference type="Proteomes" id="UP001190700"/>
    </source>
</evidence>
<dbReference type="PANTHER" id="PTHR30372:SF5">
    <property type="entry name" value="LIPID-A-DISACCHARIDE SYNTHASE"/>
    <property type="match status" value="1"/>
</dbReference>
<evidence type="ECO:0000256" key="1">
    <source>
        <dbReference type="SAM" id="MobiDB-lite"/>
    </source>
</evidence>
<dbReference type="SUPFAM" id="SSF53756">
    <property type="entry name" value="UDP-Glycosyltransferase/glycogen phosphorylase"/>
    <property type="match status" value="1"/>
</dbReference>
<dbReference type="PANTHER" id="PTHR30372">
    <property type="entry name" value="LIPID-A-DISACCHARIDE SYNTHASE"/>
    <property type="match status" value="1"/>
</dbReference>
<dbReference type="GO" id="GO:0008915">
    <property type="term" value="F:lipid-A-disaccharide synthase activity"/>
    <property type="evidence" value="ECO:0007669"/>
    <property type="project" value="InterPro"/>
</dbReference>
<sequence>MSFRILLPSSKRGARHRPAYLGAALRSALPRRCPWHNFIASCLSDTSSSNYTRRADNADATELEVRDFLRICVADNFQLRLQTTNKERDLLRNQNQLDVVILSNGPGEVAAWVRPTVRALRQEHEGETSRLKISVILVPCPHASGKEAAVVRSYPEVDDCQEPEHLSSLLLTGRPAFPGRFASRGVVLFLGGDQLTAILLGKRLGYPTLLYAEADVLWPQFSNRYLLRQPGLLQKVPPPLQSRCRVVGDLFMAAVAAGDDGNADLRHSDNEQPSGAGPRLPQAPAPSREQRALQGMQRAPVGTDAANVRTPVVGLLPGSKPAKLAIGLPFFIAAAEQLAQRCPDVRFVLPVAPTVTVEMLAEYACPSTNQYIEQFGWGRAAPAPPEDPQRLPELRTGGGARIELWTRAPAYDLFEQCDVCLTTVGTNTAELGALGVPMVVVLPTQALDVFRGAAGGLAGLATQLPGPVGAAAARAVNRALLAANPVLAWPNMWAEPGREVVPELVGPLEVAEVVDVLESLVVDEGKRTAMSAELRALGNPNAESSGSTREGNYGDGAAEIIASECFSYLS</sequence>
<accession>A0AAE0FI14</accession>
<protein>
    <recommendedName>
        <fullName evidence="4">Lipid-A-disaccharide synthase</fullName>
    </recommendedName>
</protein>
<name>A0AAE0FI14_9CHLO</name>